<keyword evidence="1" id="KW-0812">Transmembrane</keyword>
<dbReference type="InterPro" id="IPR055970">
    <property type="entry name" value="DUF7548"/>
</dbReference>
<accession>A0A4D6KLU5</accession>
<dbReference type="Proteomes" id="UP000297053">
    <property type="component" value="Chromosome"/>
</dbReference>
<dbReference type="EMBL" id="CP039375">
    <property type="protein sequence ID" value="QCD66543.1"/>
    <property type="molecule type" value="Genomic_DNA"/>
</dbReference>
<proteinExistence type="predicted"/>
<organism evidence="2 3">
    <name type="scientific">Halomicrobium mukohataei</name>
    <dbReference type="NCBI Taxonomy" id="57705"/>
    <lineage>
        <taxon>Archaea</taxon>
        <taxon>Methanobacteriati</taxon>
        <taxon>Methanobacteriota</taxon>
        <taxon>Stenosarchaea group</taxon>
        <taxon>Halobacteria</taxon>
        <taxon>Halobacteriales</taxon>
        <taxon>Haloarculaceae</taxon>
        <taxon>Halomicrobium</taxon>
    </lineage>
</organism>
<evidence type="ECO:0000256" key="1">
    <source>
        <dbReference type="SAM" id="Phobius"/>
    </source>
</evidence>
<gene>
    <name evidence="2" type="ORF">E5139_13135</name>
</gene>
<dbReference type="OMA" id="FPSQYAW"/>
<keyword evidence="1" id="KW-1133">Transmembrane helix</keyword>
<feature type="transmembrane region" description="Helical" evidence="1">
    <location>
        <begin position="7"/>
        <end position="29"/>
    </location>
</feature>
<reference evidence="2 3" key="1">
    <citation type="submission" date="2019-04" db="EMBL/GenBank/DDBJ databases">
        <title>Complete genome sequence of Arthrobacter sp. ZXY-2 associated with effective atrazine degradation and salt adaptation.</title>
        <authorList>
            <person name="Zhao X."/>
        </authorList>
    </citation>
    <scope>NUCLEOTIDE SEQUENCE [LARGE SCALE GENOMIC DNA]</scope>
    <source>
        <strain evidence="3">ZP60</strain>
    </source>
</reference>
<dbReference type="KEGG" id="halz:E5139_13135"/>
<reference evidence="2 3" key="2">
    <citation type="submission" date="2019-04" db="EMBL/GenBank/DDBJ databases">
        <authorList>
            <person name="Yang S."/>
            <person name="Wei W."/>
        </authorList>
    </citation>
    <scope>NUCLEOTIDE SEQUENCE [LARGE SCALE GENOMIC DNA]</scope>
    <source>
        <strain evidence="3">ZP60</strain>
    </source>
</reference>
<keyword evidence="1" id="KW-0472">Membrane</keyword>
<evidence type="ECO:0000313" key="3">
    <source>
        <dbReference type="Proteomes" id="UP000297053"/>
    </source>
</evidence>
<protein>
    <submittedName>
        <fullName evidence="2">Uncharacterized protein</fullName>
    </submittedName>
</protein>
<feature type="transmembrane region" description="Helical" evidence="1">
    <location>
        <begin position="35"/>
        <end position="60"/>
    </location>
</feature>
<dbReference type="RefSeq" id="WP_015762957.1">
    <property type="nucleotide sequence ID" value="NZ_CP039375.1"/>
</dbReference>
<feature type="transmembrane region" description="Helical" evidence="1">
    <location>
        <begin position="114"/>
        <end position="131"/>
    </location>
</feature>
<feature type="transmembrane region" description="Helical" evidence="1">
    <location>
        <begin position="72"/>
        <end position="94"/>
    </location>
</feature>
<dbReference type="Pfam" id="PF24416">
    <property type="entry name" value="DUF7548"/>
    <property type="match status" value="1"/>
</dbReference>
<dbReference type="GeneID" id="42179901"/>
<name>A0A4D6KLU5_9EURY</name>
<sequence>MEQLRLAPTVGIVASLAVLAVLAAPYAVVEQSSAVGAYFAAGAISPLVVGLFASVAIIVFAAGRQGRSPPDLVAGATLVLGLFMTVLAAVWAITVPQSMVTQLTTADVLGYHRGALVVTALCVPAAAAWYARAQRLI</sequence>
<dbReference type="AlphaFoldDB" id="A0A4D6KLU5"/>
<evidence type="ECO:0000313" key="2">
    <source>
        <dbReference type="EMBL" id="QCD66543.1"/>
    </source>
</evidence>